<sequence>MCDLFNDTAKCVSSKMNIEYSNIEADNSLKFLKDVSLLSRDAKEVY</sequence>
<dbReference type="EMBL" id="CAKJVE010000004">
    <property type="protein sequence ID" value="CAG9709601.1"/>
    <property type="molecule type" value="Genomic_DNA"/>
</dbReference>
<gene>
    <name evidence="2" type="ORF">CNEO2_1070006</name>
    <name evidence="1" type="ORF">CNEO_44293</name>
</gene>
<dbReference type="RefSeq" id="WP_230132182.1">
    <property type="nucleotide sequence ID" value="NZ_CAKJVD010000043.1"/>
</dbReference>
<protein>
    <submittedName>
        <fullName evidence="1">Uncharacterized protein</fullName>
    </submittedName>
</protein>
<dbReference type="GeneID" id="68876660"/>
<dbReference type="Proteomes" id="UP000789738">
    <property type="component" value="Unassembled WGS sequence"/>
</dbReference>
<evidence type="ECO:0000313" key="2">
    <source>
        <dbReference type="EMBL" id="CAI3538637.1"/>
    </source>
</evidence>
<comment type="caution">
    <text evidence="1">The sequence shown here is derived from an EMBL/GenBank/DDBJ whole genome shotgun (WGS) entry which is preliminary data.</text>
</comment>
<dbReference type="Proteomes" id="UP001189143">
    <property type="component" value="Unassembled WGS sequence"/>
</dbReference>
<reference evidence="1" key="1">
    <citation type="submission" date="2021-10" db="EMBL/GenBank/DDBJ databases">
        <authorList>
            <person name="Mesa V."/>
        </authorList>
    </citation>
    <scope>NUCLEOTIDE SEQUENCE</scope>
    <source>
        <strain evidence="1">CC3_PB</strain>
    </source>
</reference>
<accession>A0AA86MP72</accession>
<evidence type="ECO:0000313" key="1">
    <source>
        <dbReference type="EMBL" id="CAG9709601.1"/>
    </source>
</evidence>
<name>A0AA86MP72_9CLOT</name>
<dbReference type="AlphaFoldDB" id="A0AA86MP72"/>
<proteinExistence type="predicted"/>
<reference evidence="2" key="2">
    <citation type="submission" date="2022-10" db="EMBL/GenBank/DDBJ databases">
        <authorList>
            <person name="Aires J."/>
            <person name="Mesa V."/>
        </authorList>
    </citation>
    <scope>NUCLEOTIDE SEQUENCE</scope>
    <source>
        <strain evidence="2">Clostridium neonatale JD116</strain>
    </source>
</reference>
<evidence type="ECO:0000313" key="3">
    <source>
        <dbReference type="Proteomes" id="UP000789738"/>
    </source>
</evidence>
<dbReference type="EMBL" id="CAMTCP010000008">
    <property type="protein sequence ID" value="CAI3538637.1"/>
    <property type="molecule type" value="Genomic_DNA"/>
</dbReference>
<organism evidence="1 3">
    <name type="scientific">Clostridium neonatale</name>
    <dbReference type="NCBI Taxonomy" id="137838"/>
    <lineage>
        <taxon>Bacteria</taxon>
        <taxon>Bacillati</taxon>
        <taxon>Bacillota</taxon>
        <taxon>Clostridia</taxon>
        <taxon>Eubacteriales</taxon>
        <taxon>Clostridiaceae</taxon>
        <taxon>Clostridium</taxon>
    </lineage>
</organism>